<feature type="coiled-coil region" evidence="2">
    <location>
        <begin position="317"/>
        <end position="367"/>
    </location>
</feature>
<proteinExistence type="predicted"/>
<dbReference type="EMBL" id="GEEE01016504">
    <property type="protein sequence ID" value="JAP46721.1"/>
    <property type="molecule type" value="Transcribed_RNA"/>
</dbReference>
<accession>A0A0X3P450</accession>
<keyword evidence="1 2" id="KW-0175">Coiled coil</keyword>
<protein>
    <submittedName>
        <fullName evidence="4">Coiled-coil domain-containing protein 112</fullName>
    </submittedName>
</protein>
<feature type="compositionally biased region" description="Low complexity" evidence="3">
    <location>
        <begin position="291"/>
        <end position="303"/>
    </location>
</feature>
<name>A0A0X3P450_SCHSO</name>
<evidence type="ECO:0000256" key="1">
    <source>
        <dbReference type="ARBA" id="ARBA00023054"/>
    </source>
</evidence>
<evidence type="ECO:0000256" key="2">
    <source>
        <dbReference type="SAM" id="Coils"/>
    </source>
</evidence>
<feature type="region of interest" description="Disordered" evidence="3">
    <location>
        <begin position="289"/>
        <end position="308"/>
    </location>
</feature>
<evidence type="ECO:0000313" key="4">
    <source>
        <dbReference type="EMBL" id="JAP46721.1"/>
    </source>
</evidence>
<organism evidence="4">
    <name type="scientific">Schistocephalus solidus</name>
    <name type="common">Tapeworm</name>
    <dbReference type="NCBI Taxonomy" id="70667"/>
    <lineage>
        <taxon>Eukaryota</taxon>
        <taxon>Metazoa</taxon>
        <taxon>Spiralia</taxon>
        <taxon>Lophotrochozoa</taxon>
        <taxon>Platyhelminthes</taxon>
        <taxon>Cestoda</taxon>
        <taxon>Eucestoda</taxon>
        <taxon>Diphyllobothriidea</taxon>
        <taxon>Diphyllobothriidae</taxon>
        <taxon>Schistocephalus</taxon>
    </lineage>
</organism>
<dbReference type="InterPro" id="IPR039902">
    <property type="entry name" value="CCDC148/CCDC112"/>
</dbReference>
<gene>
    <name evidence="4" type="primary">CC112</name>
    <name evidence="4" type="ORF">TR153168</name>
</gene>
<reference evidence="4" key="1">
    <citation type="submission" date="2016-01" db="EMBL/GenBank/DDBJ databases">
        <title>Reference transcriptome for the parasite Schistocephalus solidus: insights into the molecular evolution of parasitism.</title>
        <authorList>
            <person name="Hebert F.O."/>
            <person name="Grambauer S."/>
            <person name="Barber I."/>
            <person name="Landry C.R."/>
            <person name="Aubin-Horth N."/>
        </authorList>
    </citation>
    <scope>NUCLEOTIDE SEQUENCE</scope>
</reference>
<evidence type="ECO:0000256" key="3">
    <source>
        <dbReference type="SAM" id="MobiDB-lite"/>
    </source>
</evidence>
<dbReference type="PANTHER" id="PTHR21549">
    <property type="entry name" value="MUTATED IN BLADDER CANCER 1"/>
    <property type="match status" value="1"/>
</dbReference>
<dbReference type="AlphaFoldDB" id="A0A0X3P450"/>
<sequence>MALVRKSNHKMATGGKTYDELELMARNLYKEMRKAFKSQKCMLKDEMQQVDELQTLYNQQLILEGRNAFEEITTIRNRVRNLKSYLSTQQLRDVNKVKQLIEECEQALSKFRYELKKSTQSLIHDEVALWQECSVFEDKVKGWKQGPDSAKPKNSNSDAGIAVTLDLNLPSQVCTYQHFLASTGGRTGGWTEFDHSTFLRIRRRILRSHPAAGFRKHSDRTGHGGNVDALLAGDTAESFFDEVAAVLPSKTPEMVKEHEHWWISFQKFEADNKAAVEYWKAQKNSEKVEVTPAAASSGATTSPKKLNDQGSAQIHFRERQRAKVEAWRANKRRELEEKREAEVALQRARYEAEEQKRQARMNSLRAKLEDFVKRREQIVASRAEYRAVHERAGRAARRELCALISARIQERNERILRTRSANRTSQKTADSGRQQRIEHAQSMLIVSPSRDPSRLLSPTKSWKAHVDISSVGVNITGVGLSALSCRRAIPTWRAGLNS</sequence>
<dbReference type="PANTHER" id="PTHR21549:SF0">
    <property type="entry name" value="COILED-COIL DOMAIN-CONTAINING PROTEIN 112"/>
    <property type="match status" value="1"/>
</dbReference>